<dbReference type="GO" id="GO:0009134">
    <property type="term" value="P:nucleoside diphosphate catabolic process"/>
    <property type="evidence" value="ECO:0007669"/>
    <property type="project" value="TreeGrafter"/>
</dbReference>
<dbReference type="GO" id="GO:0000139">
    <property type="term" value="C:Golgi membrane"/>
    <property type="evidence" value="ECO:0007669"/>
    <property type="project" value="UniProtKB-SubCell"/>
</dbReference>
<feature type="region of interest" description="Disordered" evidence="9">
    <location>
        <begin position="1"/>
        <end position="30"/>
    </location>
</feature>
<evidence type="ECO:0000256" key="5">
    <source>
        <dbReference type="ARBA" id="ARBA00038903"/>
    </source>
</evidence>
<dbReference type="Gene3D" id="3.30.420.40">
    <property type="match status" value="1"/>
</dbReference>
<evidence type="ECO:0000313" key="10">
    <source>
        <dbReference type="EMBL" id="OCF36413.1"/>
    </source>
</evidence>
<dbReference type="GO" id="GO:0004382">
    <property type="term" value="F:GDP phosphatase activity"/>
    <property type="evidence" value="ECO:0007669"/>
    <property type="project" value="UniProtKB-EC"/>
</dbReference>
<evidence type="ECO:0000256" key="7">
    <source>
        <dbReference type="PIRSR" id="PIRSR600407-2"/>
    </source>
</evidence>
<evidence type="ECO:0000256" key="4">
    <source>
        <dbReference type="ARBA" id="ARBA00037742"/>
    </source>
</evidence>
<comment type="function">
    <text evidence="4">After transfer of sugars to endogenous macromolecular acceptors, the enzyme converts nucleoside diphosphates to nucleoside monophosphates which in turn exit the Golgi lumen in a coupled antiporter reaction, allowing entry of additional nucleotide sugar from the cytosol.</text>
</comment>
<dbReference type="GO" id="GO:0045134">
    <property type="term" value="F:UDP phosphatase activity"/>
    <property type="evidence" value="ECO:0007669"/>
    <property type="project" value="TreeGrafter"/>
</dbReference>
<dbReference type="PANTHER" id="PTHR11782">
    <property type="entry name" value="ADENOSINE/GUANOSINE DIPHOSPHATASE"/>
    <property type="match status" value="1"/>
</dbReference>
<feature type="compositionally biased region" description="Polar residues" evidence="9">
    <location>
        <begin position="1"/>
        <end position="17"/>
    </location>
</feature>
<dbReference type="PROSITE" id="PS01238">
    <property type="entry name" value="GDA1_CD39_NTPASE"/>
    <property type="match status" value="1"/>
</dbReference>
<comment type="subcellular location">
    <subcellularLocation>
        <location evidence="1">Golgi apparatus membrane</location>
        <topology evidence="1">Single-pass type II membrane protein</topology>
    </subcellularLocation>
</comment>
<name>A0A1B9GZF6_9TREE</name>
<accession>A0A1B9GZF6</accession>
<evidence type="ECO:0000256" key="9">
    <source>
        <dbReference type="SAM" id="MobiDB-lite"/>
    </source>
</evidence>
<dbReference type="STRING" id="1296120.A0A1B9GZF6"/>
<dbReference type="GO" id="GO:0006487">
    <property type="term" value="P:protein N-linked glycosylation"/>
    <property type="evidence" value="ECO:0007669"/>
    <property type="project" value="TreeGrafter"/>
</dbReference>
<dbReference type="Pfam" id="PF01150">
    <property type="entry name" value="GDA1_CD39"/>
    <property type="match status" value="1"/>
</dbReference>
<dbReference type="AlphaFoldDB" id="A0A1B9GZF6"/>
<evidence type="ECO:0000256" key="6">
    <source>
        <dbReference type="PIRSR" id="PIRSR600407-1"/>
    </source>
</evidence>
<protein>
    <recommendedName>
        <fullName evidence="5">guanosine-diphosphatase</fullName>
        <ecNumber evidence="5">3.6.1.42</ecNumber>
    </recommendedName>
</protein>
<evidence type="ECO:0000256" key="3">
    <source>
        <dbReference type="ARBA" id="ARBA00022801"/>
    </source>
</evidence>
<dbReference type="EMBL" id="KI669495">
    <property type="protein sequence ID" value="OCF36413.1"/>
    <property type="molecule type" value="Genomic_DNA"/>
</dbReference>
<keyword evidence="7" id="KW-0547">Nucleotide-binding</keyword>
<gene>
    <name evidence="10" type="ORF">I316_01662</name>
</gene>
<dbReference type="OrthoDB" id="6372431at2759"/>
<evidence type="ECO:0000256" key="2">
    <source>
        <dbReference type="ARBA" id="ARBA00009283"/>
    </source>
</evidence>
<keyword evidence="11" id="KW-1185">Reference proteome</keyword>
<feature type="compositionally biased region" description="Acidic residues" evidence="9">
    <location>
        <begin position="129"/>
        <end position="141"/>
    </location>
</feature>
<evidence type="ECO:0000256" key="1">
    <source>
        <dbReference type="ARBA" id="ARBA00004323"/>
    </source>
</evidence>
<dbReference type="Gene3D" id="3.30.420.150">
    <property type="entry name" value="Exopolyphosphatase. Domain 2"/>
    <property type="match status" value="1"/>
</dbReference>
<proteinExistence type="inferred from homology"/>
<dbReference type="PANTHER" id="PTHR11782:SF83">
    <property type="entry name" value="GUANOSINE-DIPHOSPHATASE"/>
    <property type="match status" value="1"/>
</dbReference>
<feature type="active site" description="Proton acceptor" evidence="6">
    <location>
        <position position="334"/>
    </location>
</feature>
<dbReference type="GO" id="GO:0005524">
    <property type="term" value="F:ATP binding"/>
    <property type="evidence" value="ECO:0007669"/>
    <property type="project" value="UniProtKB-KW"/>
</dbReference>
<feature type="compositionally biased region" description="Polar residues" evidence="9">
    <location>
        <begin position="119"/>
        <end position="128"/>
    </location>
</feature>
<keyword evidence="7" id="KW-0067">ATP-binding</keyword>
<feature type="region of interest" description="Disordered" evidence="9">
    <location>
        <begin position="77"/>
        <end position="199"/>
    </location>
</feature>
<dbReference type="CDD" id="cd24040">
    <property type="entry name" value="ASKHA_NBD_GDA1"/>
    <property type="match status" value="1"/>
</dbReference>
<reference evidence="11" key="2">
    <citation type="submission" date="2013-12" db="EMBL/GenBank/DDBJ databases">
        <title>Evolution of pathogenesis and genome organization in the Tremellales.</title>
        <authorList>
            <person name="Cuomo C."/>
            <person name="Litvintseva A."/>
            <person name="Heitman J."/>
            <person name="Chen Y."/>
            <person name="Sun S."/>
            <person name="Springer D."/>
            <person name="Dromer F."/>
            <person name="Young S."/>
            <person name="Zeng Q."/>
            <person name="Chapman S."/>
            <person name="Gujja S."/>
            <person name="Saif S."/>
            <person name="Birren B."/>
        </authorList>
    </citation>
    <scope>NUCLEOTIDE SEQUENCE [LARGE SCALE GENOMIC DNA]</scope>
    <source>
        <strain evidence="11">BCC8398</strain>
    </source>
</reference>
<feature type="binding site" evidence="7">
    <location>
        <begin position="366"/>
        <end position="370"/>
    </location>
    <ligand>
        <name>ATP</name>
        <dbReference type="ChEBI" id="CHEBI:30616"/>
    </ligand>
</feature>
<dbReference type="Proteomes" id="UP000092666">
    <property type="component" value="Unassembled WGS sequence"/>
</dbReference>
<keyword evidence="3 8" id="KW-0378">Hydrolase</keyword>
<sequence>MFSSRKYTPLPTSASGSNGVGGTQSRKRSGGGMVAWKRYAILGTLVLVVLGLGYSQFGGEKAVVWDDENVYTPALDEANAEGFESPPFRPLGSEAGRPSSEHMSDEEEGLLHALPMGNGNPQNPSQDQANEDDEVDEDLVEAETKPVSNPHDPTSEEAQGADKADADFTEITDEEEGDKSGLPTSFEEDPNPASTTVCSTPYSADKPLVQYALTIDAGSTGSRIHVYKFHNCGPSPQLEYETFKMLNPGLSAFARDPTAAAASLDPLLEEAKRVVPEELRKCTPVEVKATAGLRLLGVQESVAILDEVRNRLETNWDFVVNGEKAVEIMDGKDEGVYAWITANYLLNKIGEGATSEDTLAVMDLGGASTQIVFEPTFPADSNQQLVEGEHKYQLSFGGKDFTLYQHSYLGYGLMRARRSVHNLIAFTWSFGRGDVEWEHLSESTEVPNPCLSKGTSRRVELDPPGKQPVNVTMHGANGGFEACNRVVELVMAKDAICEVKPCSFNGVYQPSLLDTFPRGQLLALSYFTDRIKPLLPASQGSSPITISDLTSLAKDVCAGPETWSTRFGNNPTAMAELEDRPEYCLDLTFMNALLGLGYELGPERELMVEKKLRGVELGWALGAGLALVEKAELKCTA</sequence>
<comment type="similarity">
    <text evidence="2 8">Belongs to the GDA1/CD39 NTPase family.</text>
</comment>
<organism evidence="10 11">
    <name type="scientific">Kwoniella heveanensis BCC8398</name>
    <dbReference type="NCBI Taxonomy" id="1296120"/>
    <lineage>
        <taxon>Eukaryota</taxon>
        <taxon>Fungi</taxon>
        <taxon>Dikarya</taxon>
        <taxon>Basidiomycota</taxon>
        <taxon>Agaricomycotina</taxon>
        <taxon>Tremellomycetes</taxon>
        <taxon>Tremellales</taxon>
        <taxon>Cryptococcaceae</taxon>
        <taxon>Kwoniella</taxon>
    </lineage>
</organism>
<dbReference type="InterPro" id="IPR000407">
    <property type="entry name" value="GDA1_CD39_NTPase"/>
</dbReference>
<dbReference type="GO" id="GO:0017111">
    <property type="term" value="F:ribonucleoside triphosphate phosphatase activity"/>
    <property type="evidence" value="ECO:0007669"/>
    <property type="project" value="TreeGrafter"/>
</dbReference>
<feature type="compositionally biased region" description="Acidic residues" evidence="9">
    <location>
        <begin position="167"/>
        <end position="177"/>
    </location>
</feature>
<reference evidence="10 11" key="1">
    <citation type="submission" date="2013-07" db="EMBL/GenBank/DDBJ databases">
        <title>The Genome Sequence of Cryptococcus heveanensis BCC8398.</title>
        <authorList>
            <consortium name="The Broad Institute Genome Sequencing Platform"/>
            <person name="Cuomo C."/>
            <person name="Litvintseva A."/>
            <person name="Chen Y."/>
            <person name="Heitman J."/>
            <person name="Sun S."/>
            <person name="Springer D."/>
            <person name="Dromer F."/>
            <person name="Young S.K."/>
            <person name="Zeng Q."/>
            <person name="Gargeya S."/>
            <person name="Fitzgerald M."/>
            <person name="Abouelleil A."/>
            <person name="Alvarado L."/>
            <person name="Berlin A.M."/>
            <person name="Chapman S.B."/>
            <person name="Dewar J."/>
            <person name="Goldberg J."/>
            <person name="Griggs A."/>
            <person name="Gujja S."/>
            <person name="Hansen M."/>
            <person name="Howarth C."/>
            <person name="Imamovic A."/>
            <person name="Larimer J."/>
            <person name="McCowan C."/>
            <person name="Murphy C."/>
            <person name="Pearson M."/>
            <person name="Priest M."/>
            <person name="Roberts A."/>
            <person name="Saif S."/>
            <person name="Shea T."/>
            <person name="Sykes S."/>
            <person name="Wortman J."/>
            <person name="Nusbaum C."/>
            <person name="Birren B."/>
        </authorList>
    </citation>
    <scope>NUCLEOTIDE SEQUENCE [LARGE SCALE GENOMIC DNA]</scope>
    <source>
        <strain evidence="10 11">BCC8398</strain>
    </source>
</reference>
<dbReference type="EC" id="3.6.1.42" evidence="5"/>
<evidence type="ECO:0000313" key="11">
    <source>
        <dbReference type="Proteomes" id="UP000092666"/>
    </source>
</evidence>
<evidence type="ECO:0000256" key="8">
    <source>
        <dbReference type="RuleBase" id="RU003833"/>
    </source>
</evidence>